<evidence type="ECO:0008006" key="3">
    <source>
        <dbReference type="Google" id="ProtNLM"/>
    </source>
</evidence>
<evidence type="ECO:0000313" key="2">
    <source>
        <dbReference type="Proteomes" id="UP000178446"/>
    </source>
</evidence>
<name>A0A1F7XY01_9BACT</name>
<gene>
    <name evidence="1" type="ORF">A2685_01255</name>
</gene>
<organism evidence="1 2">
    <name type="scientific">Candidatus Woesebacteria bacterium RIFCSPHIGHO2_01_FULL_37_10</name>
    <dbReference type="NCBI Taxonomy" id="1802489"/>
    <lineage>
        <taxon>Bacteria</taxon>
        <taxon>Candidatus Woeseibacteriota</taxon>
    </lineage>
</organism>
<protein>
    <recommendedName>
        <fullName evidence="3">Metallopeptidase family protein</fullName>
    </recommendedName>
</protein>
<dbReference type="Gene3D" id="3.30.2010.20">
    <property type="match status" value="1"/>
</dbReference>
<evidence type="ECO:0000313" key="1">
    <source>
        <dbReference type="EMBL" id="OGM19599.1"/>
    </source>
</evidence>
<dbReference type="InterPro" id="IPR038555">
    <property type="entry name" value="Zincin_1_sf"/>
</dbReference>
<accession>A0A1F7XY01</accession>
<dbReference type="SUPFAM" id="SSF55486">
    <property type="entry name" value="Metalloproteases ('zincins'), catalytic domain"/>
    <property type="match status" value="1"/>
</dbReference>
<sequence>MHDEEFEKYIKEVIESLPKEFAGLMENVVIFVEELPTQGQINILRKRGEGGILLGLYEGIPRTRRGRYGIGETLPDRISIFKNAILMISNSPDEIKENIRNTVIHEIAHHFGLSDEDIKKARSGV</sequence>
<proteinExistence type="predicted"/>
<comment type="caution">
    <text evidence="1">The sequence shown here is derived from an EMBL/GenBank/DDBJ whole genome shotgun (WGS) entry which is preliminary data.</text>
</comment>
<dbReference type="InterPro" id="IPR010428">
    <property type="entry name" value="Zincin_1"/>
</dbReference>
<dbReference type="CDD" id="cd12952">
    <property type="entry name" value="MMP_ACEL2062"/>
    <property type="match status" value="1"/>
</dbReference>
<dbReference type="EMBL" id="MGGB01000006">
    <property type="protein sequence ID" value="OGM19599.1"/>
    <property type="molecule type" value="Genomic_DNA"/>
</dbReference>
<dbReference type="AlphaFoldDB" id="A0A1F7XY01"/>
<dbReference type="Pfam" id="PF06262">
    <property type="entry name" value="Zincin_1"/>
    <property type="match status" value="1"/>
</dbReference>
<dbReference type="Proteomes" id="UP000178446">
    <property type="component" value="Unassembled WGS sequence"/>
</dbReference>
<reference evidence="1 2" key="1">
    <citation type="journal article" date="2016" name="Nat. Commun.">
        <title>Thousands of microbial genomes shed light on interconnected biogeochemical processes in an aquifer system.</title>
        <authorList>
            <person name="Anantharaman K."/>
            <person name="Brown C.T."/>
            <person name="Hug L.A."/>
            <person name="Sharon I."/>
            <person name="Castelle C.J."/>
            <person name="Probst A.J."/>
            <person name="Thomas B.C."/>
            <person name="Singh A."/>
            <person name="Wilkins M.J."/>
            <person name="Karaoz U."/>
            <person name="Brodie E.L."/>
            <person name="Williams K.H."/>
            <person name="Hubbard S.S."/>
            <person name="Banfield J.F."/>
        </authorList>
    </citation>
    <scope>NUCLEOTIDE SEQUENCE [LARGE SCALE GENOMIC DNA]</scope>
</reference>